<dbReference type="InterPro" id="IPR005046">
    <property type="entry name" value="DUF285"/>
</dbReference>
<dbReference type="AlphaFoldDB" id="Q2SRB8"/>
<dbReference type="Pfam" id="PF03382">
    <property type="entry name" value="DUF285"/>
    <property type="match status" value="1"/>
</dbReference>
<feature type="signal peptide" evidence="3">
    <location>
        <begin position="1"/>
        <end position="24"/>
    </location>
</feature>
<gene>
    <name evidence="4" type="ordered locus">MCAP_0735</name>
</gene>
<keyword evidence="2" id="KW-0812">Transmembrane</keyword>
<feature type="compositionally biased region" description="Polar residues" evidence="1">
    <location>
        <begin position="254"/>
        <end position="271"/>
    </location>
</feature>
<keyword evidence="3" id="KW-0732">Signal</keyword>
<keyword evidence="2" id="KW-1133">Transmembrane helix</keyword>
<evidence type="ECO:0000256" key="2">
    <source>
        <dbReference type="SAM" id="Phobius"/>
    </source>
</evidence>
<keyword evidence="2" id="KW-0472">Membrane</keyword>
<dbReference type="KEGG" id="mcp:MCAP_0735"/>
<dbReference type="Proteomes" id="UP000001928">
    <property type="component" value="Chromosome"/>
</dbReference>
<dbReference type="GeneID" id="23778311"/>
<reference evidence="4 5" key="1">
    <citation type="submission" date="2005-09" db="EMBL/GenBank/DDBJ databases">
        <authorList>
            <person name="Glass J.I."/>
            <person name="Lartigue C."/>
            <person name="Pfannkoch C."/>
            <person name="Baden-Tillson H."/>
            <person name="Smith H.O."/>
            <person name="Venter J.C."/>
            <person name="Roske K."/>
            <person name="Wise K.S."/>
            <person name="Calcutt M.J."/>
            <person name="Nelson W.C."/>
            <person name="Nierman W.C."/>
        </authorList>
    </citation>
    <scope>NUCLEOTIDE SEQUENCE [LARGE SCALE GENOMIC DNA]</scope>
    <source>
        <strain evidence="5">California kid / ATCC 27343 / NCTC 10154</strain>
    </source>
</reference>
<accession>Q2SRB8</accession>
<protein>
    <submittedName>
        <fullName evidence="4">Membrane protein, putative</fullName>
    </submittedName>
</protein>
<proteinExistence type="predicted"/>
<feature type="region of interest" description="Disordered" evidence="1">
    <location>
        <begin position="205"/>
        <end position="296"/>
    </location>
</feature>
<organism evidence="4 5">
    <name type="scientific">Mycoplasma capricolum subsp. capricolum (strain California kid / ATCC 27343 / NCTC 10154)</name>
    <dbReference type="NCBI Taxonomy" id="340047"/>
    <lineage>
        <taxon>Bacteria</taxon>
        <taxon>Bacillati</taxon>
        <taxon>Mycoplasmatota</taxon>
        <taxon>Mollicutes</taxon>
        <taxon>Mycoplasmataceae</taxon>
        <taxon>Mycoplasma</taxon>
    </lineage>
</organism>
<dbReference type="NCBIfam" id="TIGR02167">
    <property type="entry name" value="Liste_lipo_26"/>
    <property type="match status" value="1"/>
</dbReference>
<evidence type="ECO:0000313" key="4">
    <source>
        <dbReference type="EMBL" id="ABC01118.1"/>
    </source>
</evidence>
<evidence type="ECO:0000256" key="3">
    <source>
        <dbReference type="SAM" id="SignalP"/>
    </source>
</evidence>
<evidence type="ECO:0000256" key="1">
    <source>
        <dbReference type="SAM" id="MobiDB-lite"/>
    </source>
</evidence>
<dbReference type="NCBIfam" id="NF033158">
    <property type="entry name" value="Myrrcad"/>
    <property type="match status" value="1"/>
</dbReference>
<sequence>MKKLLAILTSVSLLFLISISPTLVNNNNNEKSSISSIFYNKSSESAEHEFQPAWGIYKKLTKIGYYRDGKHIRIKTIPPTVVEIAADLPSQITSLKNAFVGNNQNVKWTVLWNTKNIIDMSGVFFNTNYINDPSIAKWDTSNVEDMSKMFSGTKSFNQDISGWDVSKVKNMKEMFHKANAFTHNLQGWSVAANVENTNFGLQDEKQPKWINTIPDSSVQIDSKTPSSSTDEISSKTSENSTPKLRESEAIIPPTVSNNQDIPPKTTEQIKSNKPIKDSNPLKNENEVLNDNKNNGLISKAKVSKQPKTDKNFYKIPSYKPNTIISKSNSPNAGIIAGAVLGSFTIIGTGAGVGYYYRKNLKNLYLKSADKLKPSLLKSKDNIKDFYVKSIDKTKNLYFKSKNKIKDKIAKIKSKK</sequence>
<dbReference type="RefSeq" id="WP_011387579.1">
    <property type="nucleotide sequence ID" value="NC_007633.1"/>
</dbReference>
<dbReference type="InterPro" id="IPR011889">
    <property type="entry name" value="Liste_lipo_26"/>
</dbReference>
<dbReference type="PhylomeDB" id="Q2SRB8"/>
<feature type="transmembrane region" description="Helical" evidence="2">
    <location>
        <begin position="334"/>
        <end position="356"/>
    </location>
</feature>
<name>Q2SRB8_MYCCT</name>
<feature type="chain" id="PRO_5004215807" evidence="3">
    <location>
        <begin position="25"/>
        <end position="415"/>
    </location>
</feature>
<dbReference type="EMBL" id="CP000123">
    <property type="protein sequence ID" value="ABC01118.1"/>
    <property type="molecule type" value="Genomic_DNA"/>
</dbReference>
<dbReference type="HOGENOM" id="CLU_053511_0_0_14"/>
<feature type="compositionally biased region" description="Low complexity" evidence="1">
    <location>
        <begin position="222"/>
        <end position="238"/>
    </location>
</feature>
<evidence type="ECO:0000313" key="5">
    <source>
        <dbReference type="Proteomes" id="UP000001928"/>
    </source>
</evidence>